<keyword evidence="2" id="KW-1185">Reference proteome</keyword>
<gene>
    <name evidence="1" type="ORF">XENOCAPTIV_017767</name>
</gene>
<accession>A0ABV0RL21</accession>
<dbReference type="Proteomes" id="UP001434883">
    <property type="component" value="Unassembled WGS sequence"/>
</dbReference>
<sequence length="123" mass="13880">MTWCKPQFIYFLLLYYRSTLNSMMLVILVWQLGLFLQADAQIPDACLLSSTYRPPGSTSFLGCITVGTGQFSDFSNVQFVNISGSIMSVDPAAGMITYRPQILYMFSCKYPLQYLINNTQLSV</sequence>
<reference evidence="1 2" key="1">
    <citation type="submission" date="2021-06" db="EMBL/GenBank/DDBJ databases">
        <authorList>
            <person name="Palmer J.M."/>
        </authorList>
    </citation>
    <scope>NUCLEOTIDE SEQUENCE [LARGE SCALE GENOMIC DNA]</scope>
    <source>
        <strain evidence="1 2">XC_2019</strain>
        <tissue evidence="1">Muscle</tissue>
    </source>
</reference>
<protein>
    <submittedName>
        <fullName evidence="1">Uncharacterized protein</fullName>
    </submittedName>
</protein>
<organism evidence="1 2">
    <name type="scientific">Xenoophorus captivus</name>
    <dbReference type="NCBI Taxonomy" id="1517983"/>
    <lineage>
        <taxon>Eukaryota</taxon>
        <taxon>Metazoa</taxon>
        <taxon>Chordata</taxon>
        <taxon>Craniata</taxon>
        <taxon>Vertebrata</taxon>
        <taxon>Euteleostomi</taxon>
        <taxon>Actinopterygii</taxon>
        <taxon>Neopterygii</taxon>
        <taxon>Teleostei</taxon>
        <taxon>Neoteleostei</taxon>
        <taxon>Acanthomorphata</taxon>
        <taxon>Ovalentaria</taxon>
        <taxon>Atherinomorphae</taxon>
        <taxon>Cyprinodontiformes</taxon>
        <taxon>Goodeidae</taxon>
        <taxon>Xenoophorus</taxon>
    </lineage>
</organism>
<dbReference type="EMBL" id="JAHRIN010050783">
    <property type="protein sequence ID" value="MEQ2208862.1"/>
    <property type="molecule type" value="Genomic_DNA"/>
</dbReference>
<name>A0ABV0RL21_9TELE</name>
<proteinExistence type="predicted"/>
<evidence type="ECO:0000313" key="2">
    <source>
        <dbReference type="Proteomes" id="UP001434883"/>
    </source>
</evidence>
<evidence type="ECO:0000313" key="1">
    <source>
        <dbReference type="EMBL" id="MEQ2208862.1"/>
    </source>
</evidence>
<comment type="caution">
    <text evidence="1">The sequence shown here is derived from an EMBL/GenBank/DDBJ whole genome shotgun (WGS) entry which is preliminary data.</text>
</comment>